<keyword evidence="5 9" id="KW-0812">Transmembrane</keyword>
<dbReference type="RefSeq" id="WP_200252053.1">
    <property type="nucleotide sequence ID" value="NZ_JAENIQ020000003.1"/>
</dbReference>
<dbReference type="Proteomes" id="UP001081709">
    <property type="component" value="Unassembled WGS sequence"/>
</dbReference>
<dbReference type="GO" id="GO:0005886">
    <property type="term" value="C:plasma membrane"/>
    <property type="evidence" value="ECO:0007669"/>
    <property type="project" value="UniProtKB-SubCell"/>
</dbReference>
<comment type="subcellular location">
    <subcellularLocation>
        <location evidence="1">Cell membrane</location>
        <topology evidence="1">Multi-pass membrane protein</topology>
    </subcellularLocation>
</comment>
<keyword evidence="2" id="KW-0813">Transport</keyword>
<evidence type="ECO:0000256" key="9">
    <source>
        <dbReference type="SAM" id="Phobius"/>
    </source>
</evidence>
<protein>
    <submittedName>
        <fullName evidence="12">PTS sugar transporter subunit IIC</fullName>
    </submittedName>
</protein>
<dbReference type="EMBL" id="JAPMKU010000003">
    <property type="protein sequence ID" value="MCX7468500.1"/>
    <property type="molecule type" value="Genomic_DNA"/>
</dbReference>
<feature type="transmembrane region" description="Helical" evidence="9">
    <location>
        <begin position="181"/>
        <end position="207"/>
    </location>
</feature>
<keyword evidence="14" id="KW-1185">Reference proteome</keyword>
<feature type="transmembrane region" description="Helical" evidence="9">
    <location>
        <begin position="48"/>
        <end position="69"/>
    </location>
</feature>
<evidence type="ECO:0000313" key="13">
    <source>
        <dbReference type="Proteomes" id="UP001071478"/>
    </source>
</evidence>
<feature type="transmembrane region" description="Helical" evidence="9">
    <location>
        <begin position="12"/>
        <end position="36"/>
    </location>
</feature>
<dbReference type="GO" id="GO:0009401">
    <property type="term" value="P:phosphoenolpyruvate-dependent sugar phosphotransferase system"/>
    <property type="evidence" value="ECO:0007669"/>
    <property type="project" value="InterPro"/>
</dbReference>
<feature type="compositionally biased region" description="Low complexity" evidence="8">
    <location>
        <begin position="366"/>
        <end position="382"/>
    </location>
</feature>
<organism evidence="12 13">
    <name type="scientific">Corynebacterium pygosceleis</name>
    <dbReference type="NCBI Taxonomy" id="2800406"/>
    <lineage>
        <taxon>Bacteria</taxon>
        <taxon>Bacillati</taxon>
        <taxon>Actinomycetota</taxon>
        <taxon>Actinomycetes</taxon>
        <taxon>Mycobacteriales</taxon>
        <taxon>Corynebacteriaceae</taxon>
        <taxon>Corynebacterium</taxon>
    </lineage>
</organism>
<evidence type="ECO:0000256" key="5">
    <source>
        <dbReference type="ARBA" id="ARBA00022692"/>
    </source>
</evidence>
<evidence type="ECO:0000256" key="8">
    <source>
        <dbReference type="SAM" id="MobiDB-lite"/>
    </source>
</evidence>
<evidence type="ECO:0000256" key="3">
    <source>
        <dbReference type="ARBA" id="ARBA00022475"/>
    </source>
</evidence>
<evidence type="ECO:0000313" key="12">
    <source>
        <dbReference type="EMBL" id="MCX7468500.1"/>
    </source>
</evidence>
<dbReference type="Pfam" id="PF13303">
    <property type="entry name" value="PTS_EIIC_2"/>
    <property type="match status" value="1"/>
</dbReference>
<dbReference type="AlphaFoldDB" id="A0A9Q4GLM2"/>
<keyword evidence="6 9" id="KW-1133">Transmembrane helix</keyword>
<dbReference type="GO" id="GO:0008982">
    <property type="term" value="F:protein-N(PI)-phosphohistidine-sugar phosphotransferase activity"/>
    <property type="evidence" value="ECO:0007669"/>
    <property type="project" value="InterPro"/>
</dbReference>
<keyword evidence="7 9" id="KW-0472">Membrane</keyword>
<evidence type="ECO:0000259" key="10">
    <source>
        <dbReference type="Pfam" id="PF13303"/>
    </source>
</evidence>
<feature type="transmembrane region" description="Helical" evidence="9">
    <location>
        <begin position="262"/>
        <end position="284"/>
    </location>
</feature>
<name>A0A9Q4GLM2_9CORY</name>
<proteinExistence type="predicted"/>
<gene>
    <name evidence="11" type="ORF">OS125_05375</name>
    <name evidence="12" type="ORF">OS129_06375</name>
</gene>
<evidence type="ECO:0000256" key="6">
    <source>
        <dbReference type="ARBA" id="ARBA00022989"/>
    </source>
</evidence>
<dbReference type="EMBL" id="JAPMKV010000002">
    <property type="protein sequence ID" value="MCX7444674.1"/>
    <property type="molecule type" value="Genomic_DNA"/>
</dbReference>
<sequence>MNRLLRKWASLFFIDALTGMAFGLFATLIVGTIMVQLGRYVPGTVGEFLVVTGSVASVLTGFGIGIGVAHRLSASTFVIAGTGVAGMVGAHAGKILGGDVVEGLSFQLLGPGEPLGAFIAAFIAVECGLFVSGKTPVDILVTPFVTICSGSAVGLLIGPTISGFMTRLGEIINWSAQQQPFLMGILVAVIMGICLTLPISSAALGIILGLSGLAAGAATVGCCCQMVGFAVAGWRENRWAGLISQGLGTSMLQMPNIIRRPVIWLPSIIASAILGPVATTVFGMENNPAGSGMGTSGLVGQLMTWSVMSPDHEALPLALMILGLNIVGPAVLVLAVSEGMRRRGWIRPGDMALARPESVDGDSRESAPAGGAAVSASPGTGG</sequence>
<evidence type="ECO:0000313" key="14">
    <source>
        <dbReference type="Proteomes" id="UP001081709"/>
    </source>
</evidence>
<evidence type="ECO:0000256" key="1">
    <source>
        <dbReference type="ARBA" id="ARBA00004651"/>
    </source>
</evidence>
<evidence type="ECO:0000256" key="4">
    <source>
        <dbReference type="ARBA" id="ARBA00022597"/>
    </source>
</evidence>
<evidence type="ECO:0000256" key="2">
    <source>
        <dbReference type="ARBA" id="ARBA00022448"/>
    </source>
</evidence>
<evidence type="ECO:0000256" key="7">
    <source>
        <dbReference type="ARBA" id="ARBA00023136"/>
    </source>
</evidence>
<feature type="region of interest" description="Disordered" evidence="8">
    <location>
        <begin position="356"/>
        <end position="382"/>
    </location>
</feature>
<keyword evidence="4 12" id="KW-0762">Sugar transport</keyword>
<feature type="transmembrane region" description="Helical" evidence="9">
    <location>
        <begin position="115"/>
        <end position="133"/>
    </location>
</feature>
<keyword evidence="3" id="KW-1003">Cell membrane</keyword>
<accession>A0A9Q4GLM2</accession>
<dbReference type="InterPro" id="IPR003352">
    <property type="entry name" value="PTS_EIIC"/>
</dbReference>
<dbReference type="Proteomes" id="UP001071478">
    <property type="component" value="Unassembled WGS sequence"/>
</dbReference>
<feature type="transmembrane region" description="Helical" evidence="9">
    <location>
        <begin position="139"/>
        <end position="161"/>
    </location>
</feature>
<comment type="caution">
    <text evidence="12">The sequence shown here is derived from an EMBL/GenBank/DDBJ whole genome shotgun (WGS) entry which is preliminary data.</text>
</comment>
<feature type="transmembrane region" description="Helical" evidence="9">
    <location>
        <begin position="314"/>
        <end position="337"/>
    </location>
</feature>
<evidence type="ECO:0000313" key="11">
    <source>
        <dbReference type="EMBL" id="MCX7444674.1"/>
    </source>
</evidence>
<reference evidence="12" key="1">
    <citation type="submission" date="2022-11" db="EMBL/GenBank/DDBJ databases">
        <title>Corynebacterium sp. isolated from Penguins.</title>
        <authorList>
            <person name="Sedlar K."/>
            <person name="Svec P."/>
        </authorList>
    </citation>
    <scope>NUCLEOTIDE SEQUENCE</scope>
    <source>
        <strain evidence="11">P7003</strain>
        <strain evidence="12">P7374</strain>
    </source>
</reference>
<feature type="domain" description="Phosphotransferase system EIIC" evidence="10">
    <location>
        <begin position="15"/>
        <end position="352"/>
    </location>
</feature>